<protein>
    <recommendedName>
        <fullName evidence="2">Ig-like domain-containing protein</fullName>
    </recommendedName>
</protein>
<dbReference type="EnsemblMetazoa" id="AMIN009217-RA">
    <property type="protein sequence ID" value="AMIN009217-PA"/>
    <property type="gene ID" value="AMIN009217"/>
</dbReference>
<evidence type="ECO:0000313" key="3">
    <source>
        <dbReference type="EnsemblMetazoa" id="AMIN009217-PA"/>
    </source>
</evidence>
<name>A0A182WFS0_9DIPT</name>
<keyword evidence="4" id="KW-1185">Reference proteome</keyword>
<reference evidence="3" key="2">
    <citation type="submission" date="2020-05" db="UniProtKB">
        <authorList>
            <consortium name="EnsemblMetazoa"/>
        </authorList>
    </citation>
    <scope>IDENTIFICATION</scope>
    <source>
        <strain evidence="3">MINIMUS1</strain>
    </source>
</reference>
<dbReference type="Pfam" id="PF08205">
    <property type="entry name" value="C2-set_2"/>
    <property type="match status" value="2"/>
</dbReference>
<dbReference type="Gene3D" id="2.60.40.10">
    <property type="entry name" value="Immunoglobulins"/>
    <property type="match status" value="3"/>
</dbReference>
<feature type="domain" description="Ig-like" evidence="2">
    <location>
        <begin position="230"/>
        <end position="279"/>
    </location>
</feature>
<dbReference type="STRING" id="112268.A0A182WFS0"/>
<dbReference type="VEuPathDB" id="VectorBase:AMIN009217"/>
<dbReference type="PANTHER" id="PTHR45889">
    <property type="entry name" value="IG-LIKE DOMAIN-CONTAINING PROTEIN"/>
    <property type="match status" value="1"/>
</dbReference>
<accession>A0A182WFS0</accession>
<dbReference type="FunFam" id="2.60.40.10:FF:000405">
    <property type="entry name" value="nephrin isoform X1"/>
    <property type="match status" value="1"/>
</dbReference>
<dbReference type="InterPro" id="IPR013783">
    <property type="entry name" value="Ig-like_fold"/>
</dbReference>
<organism evidence="3 4">
    <name type="scientific">Anopheles minimus</name>
    <dbReference type="NCBI Taxonomy" id="112268"/>
    <lineage>
        <taxon>Eukaryota</taxon>
        <taxon>Metazoa</taxon>
        <taxon>Ecdysozoa</taxon>
        <taxon>Arthropoda</taxon>
        <taxon>Hexapoda</taxon>
        <taxon>Insecta</taxon>
        <taxon>Pterygota</taxon>
        <taxon>Neoptera</taxon>
        <taxon>Endopterygota</taxon>
        <taxon>Diptera</taxon>
        <taxon>Nematocera</taxon>
        <taxon>Culicoidea</taxon>
        <taxon>Culicidae</taxon>
        <taxon>Anophelinae</taxon>
        <taxon>Anopheles</taxon>
    </lineage>
</organism>
<evidence type="ECO:0000259" key="2">
    <source>
        <dbReference type="PROSITE" id="PS50835"/>
    </source>
</evidence>
<feature type="domain" description="Ig-like" evidence="2">
    <location>
        <begin position="13"/>
        <end position="100"/>
    </location>
</feature>
<dbReference type="Proteomes" id="UP000075920">
    <property type="component" value="Unassembled WGS sequence"/>
</dbReference>
<dbReference type="SUPFAM" id="SSF48726">
    <property type="entry name" value="Immunoglobulin"/>
    <property type="match status" value="3"/>
</dbReference>
<evidence type="ECO:0000256" key="1">
    <source>
        <dbReference type="ARBA" id="ARBA00023157"/>
    </source>
</evidence>
<dbReference type="InterPro" id="IPR036179">
    <property type="entry name" value="Ig-like_dom_sf"/>
</dbReference>
<feature type="domain" description="Ig-like" evidence="2">
    <location>
        <begin position="107"/>
        <end position="147"/>
    </location>
</feature>
<dbReference type="InterPro" id="IPR013162">
    <property type="entry name" value="CD80_C2-set"/>
</dbReference>
<dbReference type="AlphaFoldDB" id="A0A182WFS0"/>
<keyword evidence="1" id="KW-1015">Disulfide bond</keyword>
<dbReference type="InterPro" id="IPR007110">
    <property type="entry name" value="Ig-like_dom"/>
</dbReference>
<dbReference type="PANTHER" id="PTHR45889:SF8">
    <property type="entry name" value="IG-LIKE DOMAIN-CONTAINING PROTEIN"/>
    <property type="match status" value="1"/>
</dbReference>
<evidence type="ECO:0000313" key="4">
    <source>
        <dbReference type="Proteomes" id="UP000075920"/>
    </source>
</evidence>
<reference evidence="4" key="1">
    <citation type="submission" date="2013-03" db="EMBL/GenBank/DDBJ databases">
        <title>The Genome Sequence of Anopheles minimus MINIMUS1.</title>
        <authorList>
            <consortium name="The Broad Institute Genomics Platform"/>
            <person name="Neafsey D.E."/>
            <person name="Walton C."/>
            <person name="Walker B."/>
            <person name="Young S.K."/>
            <person name="Zeng Q."/>
            <person name="Gargeya S."/>
            <person name="Fitzgerald M."/>
            <person name="Haas B."/>
            <person name="Abouelleil A."/>
            <person name="Allen A.W."/>
            <person name="Alvarado L."/>
            <person name="Arachchi H.M."/>
            <person name="Berlin A.M."/>
            <person name="Chapman S.B."/>
            <person name="Gainer-Dewar J."/>
            <person name="Goldberg J."/>
            <person name="Griggs A."/>
            <person name="Gujja S."/>
            <person name="Hansen M."/>
            <person name="Howarth C."/>
            <person name="Imamovic A."/>
            <person name="Ireland A."/>
            <person name="Larimer J."/>
            <person name="McCowan C."/>
            <person name="Murphy C."/>
            <person name="Pearson M."/>
            <person name="Poon T.W."/>
            <person name="Priest M."/>
            <person name="Roberts A."/>
            <person name="Saif S."/>
            <person name="Shea T."/>
            <person name="Sisk P."/>
            <person name="Sykes S."/>
            <person name="Wortman J."/>
            <person name="Nusbaum C."/>
            <person name="Birren B."/>
        </authorList>
    </citation>
    <scope>NUCLEOTIDE SEQUENCE [LARGE SCALE GENOMIC DNA]</scope>
    <source>
        <strain evidence="4">MINIMUS1</strain>
    </source>
</reference>
<dbReference type="PROSITE" id="PS50835">
    <property type="entry name" value="IG_LIKE"/>
    <property type="match status" value="3"/>
</dbReference>
<sequence>MQRSLSVDPPGVPYIEGYTPGEALRKGQHVQLVCRSRGGNPPAQLIWYKNENQARMAYRTTDRLSENIYSFVAEASDNKVRLRCEANNIMATRILKAEVTLNVLFAPTQVIVSGPSEARIGDSVALQCQTTASNPAADIKWIVNGKQVANATSKVVPSPEGGWVTTSNITATVEPNKRSLVAICHGVNMQLPENIQSTHTVNVLRKYYSAYFRERFKNCTRIECFPPGPPIISGYTEGSILAEGTKHKLMCISSGGNPLATLVWYKNDKKVSVNKLKLN</sequence>
<proteinExistence type="predicted"/>